<evidence type="ECO:0000313" key="8">
    <source>
        <dbReference type="Proteomes" id="UP000737171"/>
    </source>
</evidence>
<sequence>MDLSSPLVDTLLALPAAVAPALVEEVPIGIFVVQNGVFRYANAAYAELVGWPAAELIGRPQTFTTAPDFREHADSVVQRRLEGKPGRPGLTRHLRRDGSAFDGQVYARLIDYAGQPAVLVTLLDVSELQQARRVAEWNAGMLARTEALCRSGSFEIQLPSGQLLLSEGLCTLAGLEPDASREARIDALDWVPADERPFVAGFWRNADPGEPFEFQHRVQCADGRKLQVLHRGRLEVGEGGGLRGFAILQDITAQKEAELRIQELANHDEVTGLPNRGAFLDQVDAAMHAARWDGRGVALLALDVRRIAEIKSSMGFGAGDTLAMALAARLRGVCGDGESVAHLGETEFALLIDCDPREAQGLIAQRGEALLRALQVPVRLGSTDVYPQCLIGAAAFPTDADSADRLLECAQTARVGLSAGRGIAFFKPESNSRVLREMALESALSHAIDNGELLLHYQPQVDLASGRVCGAEALLRWRSRELGTVSPGEFIPVAERCGLIGAIGDWVLREACRQIAAWRRAGLPPLRIGVNLSPMQLQPDLARHVQAVLVETGADPASLGFEVTEGTLMADVTLAAAVLRDVKSLGVEISLDDFGTGFSSLSSLSSLPIDIVKVDRSFVHDVTGSSKDVSVTRAVISMAHGLQMQVLAEGLETDGQLSLLVANGCDRAQGYWFSPPLAADDFERLVREQRSLPEKFLSRERRRRTLLLVDDEENILASLKRLLRRDGYHIVTAGSAAEGLQRLAEHEVDVIVSDQRMPGMTGVEFLRRAKELYPDTVRMVLSGYTELQSIIDAVNEGAIYKFLTKPWDDERLRAHVAEAFRQKDLADENRRLSRQVEAANNDLASVNARLEHLLAQRHDQALLLEASAGSMRELIDRLPAAVLGIDPDGVLVFANGEAMQLLPDADSLLGQPANAVLWPALFDATGRLTALNSIVTHQGRAMRAVARQISIEGQDRGQVLLLLPQAA</sequence>
<dbReference type="InterPro" id="IPR035965">
    <property type="entry name" value="PAS-like_dom_sf"/>
</dbReference>
<dbReference type="SUPFAM" id="SSF141868">
    <property type="entry name" value="EAL domain-like"/>
    <property type="match status" value="1"/>
</dbReference>
<dbReference type="Pfam" id="PF00989">
    <property type="entry name" value="PAS"/>
    <property type="match status" value="1"/>
</dbReference>
<dbReference type="Gene3D" id="3.40.50.2300">
    <property type="match status" value="1"/>
</dbReference>
<dbReference type="InterPro" id="IPR043128">
    <property type="entry name" value="Rev_trsase/Diguanyl_cyclase"/>
</dbReference>
<dbReference type="Gene3D" id="3.30.70.270">
    <property type="match status" value="1"/>
</dbReference>
<dbReference type="Gene3D" id="3.20.20.450">
    <property type="entry name" value="EAL domain"/>
    <property type="match status" value="1"/>
</dbReference>
<dbReference type="InterPro" id="IPR035919">
    <property type="entry name" value="EAL_sf"/>
</dbReference>
<dbReference type="SUPFAM" id="SSF55073">
    <property type="entry name" value="Nucleotide cyclase"/>
    <property type="match status" value="1"/>
</dbReference>
<dbReference type="SUPFAM" id="SSF55785">
    <property type="entry name" value="PYP-like sensor domain (PAS domain)"/>
    <property type="match status" value="2"/>
</dbReference>
<dbReference type="SMART" id="SM00052">
    <property type="entry name" value="EAL"/>
    <property type="match status" value="1"/>
</dbReference>
<dbReference type="EMBL" id="JABRWJ010000014">
    <property type="protein sequence ID" value="NRF71822.1"/>
    <property type="molecule type" value="Genomic_DNA"/>
</dbReference>
<feature type="domain" description="PAS" evidence="4">
    <location>
        <begin position="35"/>
        <end position="84"/>
    </location>
</feature>
<evidence type="ECO:0000256" key="2">
    <source>
        <dbReference type="SAM" id="Coils"/>
    </source>
</evidence>
<comment type="caution">
    <text evidence="7">The sequence shown here is derived from an EMBL/GenBank/DDBJ whole genome shotgun (WGS) entry which is preliminary data.</text>
</comment>
<dbReference type="PROSITE" id="PS50110">
    <property type="entry name" value="RESPONSE_REGULATORY"/>
    <property type="match status" value="1"/>
</dbReference>
<keyword evidence="1" id="KW-0597">Phosphoprotein</keyword>
<dbReference type="SMART" id="SM00091">
    <property type="entry name" value="PAS"/>
    <property type="match status" value="2"/>
</dbReference>
<keyword evidence="8" id="KW-1185">Reference proteome</keyword>
<dbReference type="PROSITE" id="PS50887">
    <property type="entry name" value="GGDEF"/>
    <property type="match status" value="1"/>
</dbReference>
<feature type="domain" description="Response regulatory" evidence="3">
    <location>
        <begin position="705"/>
        <end position="820"/>
    </location>
</feature>
<evidence type="ECO:0000256" key="1">
    <source>
        <dbReference type="PROSITE-ProRule" id="PRU00169"/>
    </source>
</evidence>
<evidence type="ECO:0000259" key="5">
    <source>
        <dbReference type="PROSITE" id="PS50883"/>
    </source>
</evidence>
<dbReference type="Pfam" id="PF00072">
    <property type="entry name" value="Response_reg"/>
    <property type="match status" value="1"/>
</dbReference>
<organism evidence="7 8">
    <name type="scientific">Pseudaquabacterium terrae</name>
    <dbReference type="NCBI Taxonomy" id="2732868"/>
    <lineage>
        <taxon>Bacteria</taxon>
        <taxon>Pseudomonadati</taxon>
        <taxon>Pseudomonadota</taxon>
        <taxon>Betaproteobacteria</taxon>
        <taxon>Burkholderiales</taxon>
        <taxon>Sphaerotilaceae</taxon>
        <taxon>Pseudaquabacterium</taxon>
    </lineage>
</organism>
<dbReference type="Pfam" id="PF00990">
    <property type="entry name" value="GGDEF"/>
    <property type="match status" value="1"/>
</dbReference>
<gene>
    <name evidence="7" type="ORF">HLB44_33035</name>
</gene>
<dbReference type="CDD" id="cd01948">
    <property type="entry name" value="EAL"/>
    <property type="match status" value="1"/>
</dbReference>
<dbReference type="CDD" id="cd17569">
    <property type="entry name" value="REC_HupR-like"/>
    <property type="match status" value="1"/>
</dbReference>
<dbReference type="NCBIfam" id="TIGR00229">
    <property type="entry name" value="sensory_box"/>
    <property type="match status" value="1"/>
</dbReference>
<dbReference type="SUPFAM" id="SSF52172">
    <property type="entry name" value="CheY-like"/>
    <property type="match status" value="1"/>
</dbReference>
<feature type="modified residue" description="4-aspartylphosphate" evidence="1">
    <location>
        <position position="754"/>
    </location>
</feature>
<dbReference type="InterPro" id="IPR013767">
    <property type="entry name" value="PAS_fold"/>
</dbReference>
<feature type="domain" description="EAL" evidence="5">
    <location>
        <begin position="437"/>
        <end position="690"/>
    </location>
</feature>
<dbReference type="InterPro" id="IPR001789">
    <property type="entry name" value="Sig_transdc_resp-reg_receiver"/>
</dbReference>
<dbReference type="CDD" id="cd00130">
    <property type="entry name" value="PAS"/>
    <property type="match status" value="1"/>
</dbReference>
<evidence type="ECO:0000313" key="7">
    <source>
        <dbReference type="EMBL" id="NRF71822.1"/>
    </source>
</evidence>
<dbReference type="PROSITE" id="PS50112">
    <property type="entry name" value="PAS"/>
    <property type="match status" value="1"/>
</dbReference>
<dbReference type="Proteomes" id="UP000737171">
    <property type="component" value="Unassembled WGS sequence"/>
</dbReference>
<proteinExistence type="predicted"/>
<evidence type="ECO:0000259" key="4">
    <source>
        <dbReference type="PROSITE" id="PS50112"/>
    </source>
</evidence>
<dbReference type="SMART" id="SM00448">
    <property type="entry name" value="REC"/>
    <property type="match status" value="1"/>
</dbReference>
<protein>
    <submittedName>
        <fullName evidence="7">EAL domain-containing protein</fullName>
    </submittedName>
</protein>
<dbReference type="InterPro" id="IPR011006">
    <property type="entry name" value="CheY-like_superfamily"/>
</dbReference>
<dbReference type="PROSITE" id="PS50883">
    <property type="entry name" value="EAL"/>
    <property type="match status" value="1"/>
</dbReference>
<reference evidence="7 8" key="1">
    <citation type="submission" date="2020-05" db="EMBL/GenBank/DDBJ databases">
        <title>Aquincola sp. isolate from soil.</title>
        <authorList>
            <person name="Han J."/>
            <person name="Kim D.-U."/>
        </authorList>
    </citation>
    <scope>NUCLEOTIDE SEQUENCE [LARGE SCALE GENOMIC DNA]</scope>
    <source>
        <strain evidence="7 8">S2</strain>
    </source>
</reference>
<dbReference type="NCBIfam" id="TIGR00254">
    <property type="entry name" value="GGDEF"/>
    <property type="match status" value="1"/>
</dbReference>
<dbReference type="PANTHER" id="PTHR44757:SF2">
    <property type="entry name" value="BIOFILM ARCHITECTURE MAINTENANCE PROTEIN MBAA"/>
    <property type="match status" value="1"/>
</dbReference>
<dbReference type="InterPro" id="IPR000014">
    <property type="entry name" value="PAS"/>
</dbReference>
<dbReference type="Gene3D" id="3.30.450.20">
    <property type="entry name" value="PAS domain"/>
    <property type="match status" value="3"/>
</dbReference>
<dbReference type="InterPro" id="IPR000160">
    <property type="entry name" value="GGDEF_dom"/>
</dbReference>
<feature type="coiled-coil region" evidence="2">
    <location>
        <begin position="822"/>
        <end position="856"/>
    </location>
</feature>
<dbReference type="InterPro" id="IPR052155">
    <property type="entry name" value="Biofilm_reg_signaling"/>
</dbReference>
<accession>A0ABX2ESU5</accession>
<dbReference type="InterPro" id="IPR029787">
    <property type="entry name" value="Nucleotide_cyclase"/>
</dbReference>
<dbReference type="PANTHER" id="PTHR44757">
    <property type="entry name" value="DIGUANYLATE CYCLASE DGCP"/>
    <property type="match status" value="1"/>
</dbReference>
<name>A0ABX2ESU5_9BURK</name>
<evidence type="ECO:0000259" key="3">
    <source>
        <dbReference type="PROSITE" id="PS50110"/>
    </source>
</evidence>
<keyword evidence="2" id="KW-0175">Coiled coil</keyword>
<dbReference type="Pfam" id="PF00563">
    <property type="entry name" value="EAL"/>
    <property type="match status" value="1"/>
</dbReference>
<dbReference type="RefSeq" id="WP_173133809.1">
    <property type="nucleotide sequence ID" value="NZ_JABRWJ010000014.1"/>
</dbReference>
<dbReference type="InterPro" id="IPR001633">
    <property type="entry name" value="EAL_dom"/>
</dbReference>
<evidence type="ECO:0000259" key="6">
    <source>
        <dbReference type="PROSITE" id="PS50887"/>
    </source>
</evidence>
<dbReference type="CDD" id="cd01949">
    <property type="entry name" value="GGDEF"/>
    <property type="match status" value="1"/>
</dbReference>
<feature type="domain" description="GGDEF" evidence="6">
    <location>
        <begin position="295"/>
        <end position="428"/>
    </location>
</feature>
<dbReference type="SMART" id="SM00267">
    <property type="entry name" value="GGDEF"/>
    <property type="match status" value="1"/>
</dbReference>